<feature type="region of interest" description="Disordered" evidence="1">
    <location>
        <begin position="1"/>
        <end position="27"/>
    </location>
</feature>
<keyword evidence="3" id="KW-1185">Reference proteome</keyword>
<proteinExistence type="predicted"/>
<dbReference type="Proteomes" id="UP000265520">
    <property type="component" value="Unassembled WGS sequence"/>
</dbReference>
<feature type="non-terminal residue" evidence="2">
    <location>
        <position position="40"/>
    </location>
</feature>
<organism evidence="2 3">
    <name type="scientific">Trifolium medium</name>
    <dbReference type="NCBI Taxonomy" id="97028"/>
    <lineage>
        <taxon>Eukaryota</taxon>
        <taxon>Viridiplantae</taxon>
        <taxon>Streptophyta</taxon>
        <taxon>Embryophyta</taxon>
        <taxon>Tracheophyta</taxon>
        <taxon>Spermatophyta</taxon>
        <taxon>Magnoliopsida</taxon>
        <taxon>eudicotyledons</taxon>
        <taxon>Gunneridae</taxon>
        <taxon>Pentapetalae</taxon>
        <taxon>rosids</taxon>
        <taxon>fabids</taxon>
        <taxon>Fabales</taxon>
        <taxon>Fabaceae</taxon>
        <taxon>Papilionoideae</taxon>
        <taxon>50 kb inversion clade</taxon>
        <taxon>NPAAA clade</taxon>
        <taxon>Hologalegina</taxon>
        <taxon>IRL clade</taxon>
        <taxon>Trifolieae</taxon>
        <taxon>Trifolium</taxon>
    </lineage>
</organism>
<evidence type="ECO:0000313" key="2">
    <source>
        <dbReference type="EMBL" id="MCI13061.1"/>
    </source>
</evidence>
<evidence type="ECO:0000313" key="3">
    <source>
        <dbReference type="Proteomes" id="UP000265520"/>
    </source>
</evidence>
<evidence type="ECO:0000256" key="1">
    <source>
        <dbReference type="SAM" id="MobiDB-lite"/>
    </source>
</evidence>
<accession>A0A392PLU1</accession>
<feature type="compositionally biased region" description="Basic and acidic residues" evidence="1">
    <location>
        <begin position="1"/>
        <end position="16"/>
    </location>
</feature>
<reference evidence="2 3" key="1">
    <citation type="journal article" date="2018" name="Front. Plant Sci.">
        <title>Red Clover (Trifolium pratense) and Zigzag Clover (T. medium) - A Picture of Genomic Similarities and Differences.</title>
        <authorList>
            <person name="Dluhosova J."/>
            <person name="Istvanek J."/>
            <person name="Nedelnik J."/>
            <person name="Repkova J."/>
        </authorList>
    </citation>
    <scope>NUCLEOTIDE SEQUENCE [LARGE SCALE GENOMIC DNA]</scope>
    <source>
        <strain evidence="3">cv. 10/8</strain>
        <tissue evidence="2">Leaf</tissue>
    </source>
</reference>
<sequence>MPGRGDGKRNGSEGRNGDSQCFSMPNEMCQPLGCFTPNPT</sequence>
<protein>
    <submittedName>
        <fullName evidence="2">Uncharacterized protein</fullName>
    </submittedName>
</protein>
<dbReference type="AlphaFoldDB" id="A0A392PLU1"/>
<comment type="caution">
    <text evidence="2">The sequence shown here is derived from an EMBL/GenBank/DDBJ whole genome shotgun (WGS) entry which is preliminary data.</text>
</comment>
<name>A0A392PLU1_9FABA</name>
<dbReference type="EMBL" id="LXQA010086690">
    <property type="protein sequence ID" value="MCI13061.1"/>
    <property type="molecule type" value="Genomic_DNA"/>
</dbReference>